<comment type="caution">
    <text evidence="9">The sequence shown here is derived from an EMBL/GenBank/DDBJ whole genome shotgun (WGS) entry which is preliminary data.</text>
</comment>
<evidence type="ECO:0000256" key="1">
    <source>
        <dbReference type="ARBA" id="ARBA00004604"/>
    </source>
</evidence>
<feature type="domain" description="Small-subunit processome Utp12" evidence="8">
    <location>
        <begin position="770"/>
        <end position="873"/>
    </location>
</feature>
<dbReference type="EMBL" id="BDGG01000015">
    <property type="protein sequence ID" value="GAV07744.1"/>
    <property type="molecule type" value="Genomic_DNA"/>
</dbReference>
<dbReference type="GO" id="GO:0032040">
    <property type="term" value="C:small-subunit processome"/>
    <property type="evidence" value="ECO:0007669"/>
    <property type="project" value="TreeGrafter"/>
</dbReference>
<dbReference type="GO" id="GO:0000028">
    <property type="term" value="P:ribosomal small subunit assembly"/>
    <property type="evidence" value="ECO:0007669"/>
    <property type="project" value="TreeGrafter"/>
</dbReference>
<evidence type="ECO:0000256" key="5">
    <source>
        <dbReference type="ARBA" id="ARBA00023242"/>
    </source>
</evidence>
<dbReference type="InterPro" id="IPR020472">
    <property type="entry name" value="WD40_PAC1"/>
</dbReference>
<keyword evidence="10" id="KW-1185">Reference proteome</keyword>
<dbReference type="PANTHER" id="PTHR19858:SF0">
    <property type="entry name" value="PERIODIC TRYPTOPHAN PROTEIN 2 HOMOLOG"/>
    <property type="match status" value="1"/>
</dbReference>
<comment type="subcellular location">
    <subcellularLocation>
        <location evidence="1">Nucleus</location>
        <location evidence="1">Nucleolus</location>
    </subcellularLocation>
</comment>
<dbReference type="OrthoDB" id="3142434at2759"/>
<name>A0A1D1W8B0_RAMVA</name>
<keyword evidence="4" id="KW-0677">Repeat</keyword>
<dbReference type="PROSITE" id="PS00678">
    <property type="entry name" value="WD_REPEATS_1"/>
    <property type="match status" value="2"/>
</dbReference>
<evidence type="ECO:0000259" key="8">
    <source>
        <dbReference type="Pfam" id="PF04003"/>
    </source>
</evidence>
<keyword evidence="3 6" id="KW-0853">WD repeat</keyword>
<feature type="repeat" description="WD" evidence="6">
    <location>
        <begin position="407"/>
        <end position="448"/>
    </location>
</feature>
<sequence>MKFAYKFQNLLGTVYNQGNIVFTSDDNGVLSAVGNRISAFDLKRNRSQTLPVESHKSFTCIALSPTSPIIIAVDEDGEALVISLVSKTILHRHRFNRKIYDVQFSPDGRRFAVTFEQNVRIFTAPGQRSVDFNPFHLEREFYGSHDETTCIDWTSDSKVFAVGAKDMNTRIYPVARCPNLGVYSLGGHSDVILNCFFARNSLALYTLSRSGQLCVWDCDTSLQELWTDDAEEQQPETITNDPLTEHRPTDGDEQPQAEWQPKRRNRIVYTKKARHYYRELSKDQSNVTSSCFHKDTKLLVAGLSNGSFFLHEMPDFTLIHSLSLGEQSITSCTFNRGGEWLALATAGLGQLIVWEWQSQVFVLKQQGHYDQLLSLAYSPDGPYLATGGSDGKVKLWNTTSGFSFVTFTEHTSSVTALQFTQNGRAVLSASLDGTVRAYDMMRYRNFRTLASPRPAQFSCMAVDYSGEVVAAGSRDSFEVFVWSLQTGRLLEVLSGHEAPVSGVAFGSAADKQLLVTSSWDQTVRLWDIFQAKVQSEVIRVYAEALTVAFRPDGNEVAVCDLNSKIHFFDPSTTEQTGLIEAKADLGNFRRDQDLVCGKTASKGRSFTTICYSADGSVILVGGRSKYICVYHTKEHILLRRFAVSQNWSFTGMTEFLSKRSNTELGQRGTMDLAQNDSDKMRMSLPGVRAGDMSSRHFRPEVVVYGLQFSPTGQSWAACSTEGLLIYSTQRDELFDPFDLDPTITPQATRHLMHGPSPDPGRALVMALRLNQTKLMAEVIESIDKSEILLIVQILSDKYTKLLLTFCAMQLETSPHLEFYLMWIKTALFVHGKKLKSHSSNIMPILHTLQKALLRKKDDVLRLTQRNVATLDYAETMLKLSLEEKKSRPVDEEMEPLDDHSLR</sequence>
<dbReference type="GO" id="GO:0034388">
    <property type="term" value="C:Pwp2p-containing subcomplex of 90S preribosome"/>
    <property type="evidence" value="ECO:0007669"/>
    <property type="project" value="TreeGrafter"/>
</dbReference>
<evidence type="ECO:0000313" key="9">
    <source>
        <dbReference type="EMBL" id="GAV07744.1"/>
    </source>
</evidence>
<dbReference type="InterPro" id="IPR019775">
    <property type="entry name" value="WD40_repeat_CS"/>
</dbReference>
<dbReference type="PROSITE" id="PS50294">
    <property type="entry name" value="WD_REPEATS_REGION"/>
    <property type="match status" value="3"/>
</dbReference>
<dbReference type="STRING" id="947166.A0A1D1W8B0"/>
<dbReference type="Pfam" id="PF00400">
    <property type="entry name" value="WD40"/>
    <property type="match status" value="4"/>
</dbReference>
<reference evidence="9 10" key="1">
    <citation type="journal article" date="2016" name="Nat. Commun.">
        <title>Extremotolerant tardigrade genome and improved radiotolerance of human cultured cells by tardigrade-unique protein.</title>
        <authorList>
            <person name="Hashimoto T."/>
            <person name="Horikawa D.D."/>
            <person name="Saito Y."/>
            <person name="Kuwahara H."/>
            <person name="Kozuka-Hata H."/>
            <person name="Shin-I T."/>
            <person name="Minakuchi Y."/>
            <person name="Ohishi K."/>
            <person name="Motoyama A."/>
            <person name="Aizu T."/>
            <person name="Enomoto A."/>
            <person name="Kondo K."/>
            <person name="Tanaka S."/>
            <person name="Hara Y."/>
            <person name="Koshikawa S."/>
            <person name="Sagara H."/>
            <person name="Miura T."/>
            <person name="Yokobori S."/>
            <person name="Miyagawa K."/>
            <person name="Suzuki Y."/>
            <person name="Kubo T."/>
            <person name="Oyama M."/>
            <person name="Kohara Y."/>
            <person name="Fujiyama A."/>
            <person name="Arakawa K."/>
            <person name="Katayama T."/>
            <person name="Toyoda A."/>
            <person name="Kunieda T."/>
        </authorList>
    </citation>
    <scope>NUCLEOTIDE SEQUENCE [LARGE SCALE GENOMIC DNA]</scope>
    <source>
        <strain evidence="9 10">YOKOZUNA-1</strain>
    </source>
</reference>
<dbReference type="Gene3D" id="2.130.10.10">
    <property type="entry name" value="YVTN repeat-like/Quinoprotein amine dehydrogenase"/>
    <property type="match status" value="3"/>
</dbReference>
<dbReference type="SMART" id="SM00320">
    <property type="entry name" value="WD40"/>
    <property type="match status" value="13"/>
</dbReference>
<comment type="similarity">
    <text evidence="2">Belongs to the WD repeat PWP2 family.</text>
</comment>
<dbReference type="InterPro" id="IPR007148">
    <property type="entry name" value="SSU_processome_Utp12"/>
</dbReference>
<dbReference type="InterPro" id="IPR001680">
    <property type="entry name" value="WD40_rpt"/>
</dbReference>
<keyword evidence="5" id="KW-0539">Nucleus</keyword>
<dbReference type="PANTHER" id="PTHR19858">
    <property type="entry name" value="WD40 REPEAT PROTEIN"/>
    <property type="match status" value="1"/>
</dbReference>
<evidence type="ECO:0000256" key="3">
    <source>
        <dbReference type="ARBA" id="ARBA00022574"/>
    </source>
</evidence>
<dbReference type="Proteomes" id="UP000186922">
    <property type="component" value="Unassembled WGS sequence"/>
</dbReference>
<dbReference type="InterPro" id="IPR027145">
    <property type="entry name" value="PWP2"/>
</dbReference>
<proteinExistence type="inferred from homology"/>
<feature type="repeat" description="WD" evidence="6">
    <location>
        <begin position="493"/>
        <end position="536"/>
    </location>
</feature>
<accession>A0A1D1W8B0</accession>
<evidence type="ECO:0000256" key="2">
    <source>
        <dbReference type="ARBA" id="ARBA00010226"/>
    </source>
</evidence>
<evidence type="ECO:0000256" key="7">
    <source>
        <dbReference type="SAM" id="MobiDB-lite"/>
    </source>
</evidence>
<dbReference type="CDD" id="cd00200">
    <property type="entry name" value="WD40"/>
    <property type="match status" value="1"/>
</dbReference>
<dbReference type="AlphaFoldDB" id="A0A1D1W8B0"/>
<organism evidence="9 10">
    <name type="scientific">Ramazzottius varieornatus</name>
    <name type="common">Water bear</name>
    <name type="synonym">Tardigrade</name>
    <dbReference type="NCBI Taxonomy" id="947166"/>
    <lineage>
        <taxon>Eukaryota</taxon>
        <taxon>Metazoa</taxon>
        <taxon>Ecdysozoa</taxon>
        <taxon>Tardigrada</taxon>
        <taxon>Eutardigrada</taxon>
        <taxon>Parachela</taxon>
        <taxon>Hypsibioidea</taxon>
        <taxon>Ramazzottiidae</taxon>
        <taxon>Ramazzottius</taxon>
    </lineage>
</organism>
<evidence type="ECO:0000256" key="4">
    <source>
        <dbReference type="ARBA" id="ARBA00022737"/>
    </source>
</evidence>
<dbReference type="GO" id="GO:0000462">
    <property type="term" value="P:maturation of SSU-rRNA from tricistronic rRNA transcript (SSU-rRNA, 5.8S rRNA, LSU-rRNA)"/>
    <property type="evidence" value="ECO:0007669"/>
    <property type="project" value="TreeGrafter"/>
</dbReference>
<dbReference type="InterPro" id="IPR011047">
    <property type="entry name" value="Quinoprotein_ADH-like_sf"/>
</dbReference>
<dbReference type="Pfam" id="PF04003">
    <property type="entry name" value="Utp12"/>
    <property type="match status" value="1"/>
</dbReference>
<feature type="repeat" description="WD" evidence="6">
    <location>
        <begin position="365"/>
        <end position="406"/>
    </location>
</feature>
<dbReference type="PRINTS" id="PR00320">
    <property type="entry name" value="GPROTEINBRPT"/>
</dbReference>
<dbReference type="PROSITE" id="PS50082">
    <property type="entry name" value="WD_REPEATS_2"/>
    <property type="match status" value="3"/>
</dbReference>
<dbReference type="InterPro" id="IPR015943">
    <property type="entry name" value="WD40/YVTN_repeat-like_dom_sf"/>
</dbReference>
<dbReference type="SUPFAM" id="SSF50998">
    <property type="entry name" value="Quinoprotein alcohol dehydrogenase-like"/>
    <property type="match status" value="2"/>
</dbReference>
<feature type="region of interest" description="Disordered" evidence="7">
    <location>
        <begin position="229"/>
        <end position="262"/>
    </location>
</feature>
<evidence type="ECO:0000313" key="10">
    <source>
        <dbReference type="Proteomes" id="UP000186922"/>
    </source>
</evidence>
<gene>
    <name evidence="9" type="primary">RvY_17551-1</name>
    <name evidence="9" type="synonym">RvY_17551.1</name>
    <name evidence="9" type="ORF">RvY_17551</name>
</gene>
<evidence type="ECO:0000256" key="6">
    <source>
        <dbReference type="PROSITE-ProRule" id="PRU00221"/>
    </source>
</evidence>
<protein>
    <recommendedName>
        <fullName evidence="8">Small-subunit processome Utp12 domain-containing protein</fullName>
    </recommendedName>
</protein>